<comment type="subcellular location">
    <subcellularLocation>
        <location evidence="1">Membrane</location>
        <topology evidence="1">Single-pass membrane protein</topology>
    </subcellularLocation>
</comment>
<dbReference type="PANTHER" id="PTHR47243">
    <property type="entry name" value="SIALOADHESIN"/>
    <property type="match status" value="1"/>
</dbReference>
<dbReference type="GO" id="GO:0005770">
    <property type="term" value="C:late endosome"/>
    <property type="evidence" value="ECO:0007669"/>
    <property type="project" value="TreeGrafter"/>
</dbReference>
<protein>
    <submittedName>
        <fullName evidence="5">SN protein</fullName>
    </submittedName>
</protein>
<dbReference type="Pfam" id="PF13927">
    <property type="entry name" value="Ig_3"/>
    <property type="match status" value="1"/>
</dbReference>
<dbReference type="Gene3D" id="2.60.40.10">
    <property type="entry name" value="Immunoglobulins"/>
    <property type="match status" value="6"/>
</dbReference>
<feature type="non-terminal residue" evidence="5">
    <location>
        <position position="1"/>
    </location>
</feature>
<keyword evidence="3" id="KW-1015">Disulfide bond</keyword>
<gene>
    <name evidence="5" type="primary">Siglec1_0</name>
    <name evidence="5" type="ORF">CORCON_R08596</name>
</gene>
<keyword evidence="6" id="KW-1185">Reference proteome</keyword>
<dbReference type="AlphaFoldDB" id="A0A7L0FPK0"/>
<organism evidence="5 6">
    <name type="scientific">Corythaixoides concolor</name>
    <name type="common">Grey go-away-bird</name>
    <dbReference type="NCBI Taxonomy" id="103956"/>
    <lineage>
        <taxon>Eukaryota</taxon>
        <taxon>Metazoa</taxon>
        <taxon>Chordata</taxon>
        <taxon>Craniata</taxon>
        <taxon>Vertebrata</taxon>
        <taxon>Euteleostomi</taxon>
        <taxon>Archelosauria</taxon>
        <taxon>Archosauria</taxon>
        <taxon>Dinosauria</taxon>
        <taxon>Saurischia</taxon>
        <taxon>Theropoda</taxon>
        <taxon>Coelurosauria</taxon>
        <taxon>Aves</taxon>
        <taxon>Neognathae</taxon>
        <taxon>Neoaves</taxon>
        <taxon>Otidimorphae</taxon>
        <taxon>Musophagiformes</taxon>
        <taxon>Musophagidae</taxon>
        <taxon>Corythaixoides</taxon>
    </lineage>
</organism>
<sequence length="553" mass="58206">PSAAASVEQTEGQTSTLECSTPYACPPGAVVLRWEGYDPQGSAVAGRVQLDTSGVGQSLTLTTSFSWKDHSKKLLCQLSYGSRTATAEVVLHVRHAPKDTQALVDPSAQNVRVGDTAALTCEVGSSYPPVSAYRWYKDGVAVGSERVLTLRNVRREDHGQYRCEAENAIGVGAAPAVTLYVFSAEISVSPAAEVREGTATTLSCDVPGREGQDLNYTWAKNGAWLQEGPAHALLFRRVAAADAGYYSCTVTGERGSVTAPAVSLSVTYPPRTPTVTLFQETQGGSLAIIRCAVDSRPPAAMALYHDGTLLATSGSQAAPHPRFGIAASHNALRLEIRGAGPQDSGEYRCTATNAYGNASAVKVFVAHAAELLIQPSAEVREGAAVTLSCLGAGGSPEGTLYSWYRNGQRLRESSALTLRFPAVRAEDAGAFQCRIQSGNSSDVSAAVPLRVLYPPRQPVMSSFLETQGGHLGIIQCTVESDPEAELTLWRGGGGAAIACTRGCPAAHPRLRATASYNSLRVEIREPVLEDEGTYVCQAGNAQGNASAAVAFWA</sequence>
<dbReference type="InterPro" id="IPR013098">
    <property type="entry name" value="Ig_I-set"/>
</dbReference>
<dbReference type="GO" id="GO:0075512">
    <property type="term" value="P:clathrin-dependent endocytosis of virus by host cell"/>
    <property type="evidence" value="ECO:0007669"/>
    <property type="project" value="TreeGrafter"/>
</dbReference>
<dbReference type="PANTHER" id="PTHR47243:SF1">
    <property type="entry name" value="SIALOADHESIN"/>
    <property type="match status" value="1"/>
</dbReference>
<proteinExistence type="predicted"/>
<dbReference type="SUPFAM" id="SSF48726">
    <property type="entry name" value="Immunoglobulin"/>
    <property type="match status" value="6"/>
</dbReference>
<evidence type="ECO:0000256" key="3">
    <source>
        <dbReference type="ARBA" id="ARBA00023157"/>
    </source>
</evidence>
<comment type="caution">
    <text evidence="5">The sequence shown here is derived from an EMBL/GenBank/DDBJ whole genome shotgun (WGS) entry which is preliminary data.</text>
</comment>
<dbReference type="Proteomes" id="UP000526942">
    <property type="component" value="Unassembled WGS sequence"/>
</dbReference>
<dbReference type="InterPro" id="IPR013162">
    <property type="entry name" value="CD80_C2-set"/>
</dbReference>
<feature type="domain" description="Ig-like" evidence="4">
    <location>
        <begin position="454"/>
        <end position="550"/>
    </location>
</feature>
<feature type="domain" description="Ig-like" evidence="4">
    <location>
        <begin position="97"/>
        <end position="167"/>
    </location>
</feature>
<evidence type="ECO:0000256" key="2">
    <source>
        <dbReference type="ARBA" id="ARBA00023136"/>
    </source>
</evidence>
<evidence type="ECO:0000313" key="5">
    <source>
        <dbReference type="EMBL" id="NXJ96854.1"/>
    </source>
</evidence>
<dbReference type="InterPro" id="IPR007110">
    <property type="entry name" value="Ig-like_dom"/>
</dbReference>
<feature type="non-terminal residue" evidence="5">
    <location>
        <position position="553"/>
    </location>
</feature>
<evidence type="ECO:0000259" key="4">
    <source>
        <dbReference type="PROSITE" id="PS50835"/>
    </source>
</evidence>
<dbReference type="Pfam" id="PF08205">
    <property type="entry name" value="C2-set_2"/>
    <property type="match status" value="1"/>
</dbReference>
<dbReference type="InterPro" id="IPR003599">
    <property type="entry name" value="Ig_sub"/>
</dbReference>
<feature type="domain" description="Ig-like" evidence="4">
    <location>
        <begin position="175"/>
        <end position="265"/>
    </location>
</feature>
<dbReference type="OrthoDB" id="10039395at2759"/>
<dbReference type="PROSITE" id="PS50835">
    <property type="entry name" value="IG_LIKE"/>
    <property type="match status" value="6"/>
</dbReference>
<dbReference type="SMART" id="SM00408">
    <property type="entry name" value="IGc2"/>
    <property type="match status" value="5"/>
</dbReference>
<dbReference type="GO" id="GO:0046790">
    <property type="term" value="F:virion binding"/>
    <property type="evidence" value="ECO:0007669"/>
    <property type="project" value="TreeGrafter"/>
</dbReference>
<reference evidence="5 6" key="1">
    <citation type="submission" date="2019-09" db="EMBL/GenBank/DDBJ databases">
        <title>Bird 10,000 Genomes (B10K) Project - Family phase.</title>
        <authorList>
            <person name="Zhang G."/>
        </authorList>
    </citation>
    <scope>NUCLEOTIDE SEQUENCE [LARGE SCALE GENOMIC DNA]</scope>
    <source>
        <strain evidence="5">B10K-DU-011-20</strain>
        <tissue evidence="5">Muscle</tissue>
    </source>
</reference>
<dbReference type="InterPro" id="IPR036179">
    <property type="entry name" value="Ig-like_dom_sf"/>
</dbReference>
<dbReference type="Pfam" id="PF07679">
    <property type="entry name" value="I-set"/>
    <property type="match status" value="1"/>
</dbReference>
<feature type="domain" description="Ig-like" evidence="4">
    <location>
        <begin position="1"/>
        <end position="92"/>
    </location>
</feature>
<dbReference type="SMART" id="SM00409">
    <property type="entry name" value="IG"/>
    <property type="match status" value="6"/>
</dbReference>
<keyword evidence="2" id="KW-0472">Membrane</keyword>
<evidence type="ECO:0000313" key="6">
    <source>
        <dbReference type="Proteomes" id="UP000526942"/>
    </source>
</evidence>
<dbReference type="GO" id="GO:0005886">
    <property type="term" value="C:plasma membrane"/>
    <property type="evidence" value="ECO:0007669"/>
    <property type="project" value="TreeGrafter"/>
</dbReference>
<dbReference type="Pfam" id="PF13895">
    <property type="entry name" value="Ig_2"/>
    <property type="match status" value="2"/>
</dbReference>
<dbReference type="InterPro" id="IPR013783">
    <property type="entry name" value="Ig-like_fold"/>
</dbReference>
<evidence type="ECO:0000256" key="1">
    <source>
        <dbReference type="ARBA" id="ARBA00004167"/>
    </source>
</evidence>
<accession>A0A7L0FPK0</accession>
<dbReference type="InterPro" id="IPR003598">
    <property type="entry name" value="Ig_sub2"/>
</dbReference>
<feature type="domain" description="Ig-like" evidence="4">
    <location>
        <begin position="369"/>
        <end position="444"/>
    </location>
</feature>
<feature type="domain" description="Ig-like" evidence="4">
    <location>
        <begin position="273"/>
        <end position="365"/>
    </location>
</feature>
<dbReference type="EMBL" id="VXAM01000646">
    <property type="protein sequence ID" value="NXJ96854.1"/>
    <property type="molecule type" value="Genomic_DNA"/>
</dbReference>
<dbReference type="GO" id="GO:0005769">
    <property type="term" value="C:early endosome"/>
    <property type="evidence" value="ECO:0007669"/>
    <property type="project" value="TreeGrafter"/>
</dbReference>
<name>A0A7L0FPK0_CORCN</name>